<evidence type="ECO:0000313" key="2">
    <source>
        <dbReference type="Proteomes" id="UP001280121"/>
    </source>
</evidence>
<gene>
    <name evidence="1" type="ORF">Ddye_020908</name>
</gene>
<dbReference type="Proteomes" id="UP001280121">
    <property type="component" value="Unassembled WGS sequence"/>
</dbReference>
<name>A0AAD9U1F2_9ROSI</name>
<dbReference type="PANTHER" id="PTHR33132:SF124">
    <property type="entry name" value="SWIM-TYPE DOMAIN-CONTAINING PROTEIN"/>
    <property type="match status" value="1"/>
</dbReference>
<organism evidence="1 2">
    <name type="scientific">Dipteronia dyeriana</name>
    <dbReference type="NCBI Taxonomy" id="168575"/>
    <lineage>
        <taxon>Eukaryota</taxon>
        <taxon>Viridiplantae</taxon>
        <taxon>Streptophyta</taxon>
        <taxon>Embryophyta</taxon>
        <taxon>Tracheophyta</taxon>
        <taxon>Spermatophyta</taxon>
        <taxon>Magnoliopsida</taxon>
        <taxon>eudicotyledons</taxon>
        <taxon>Gunneridae</taxon>
        <taxon>Pentapetalae</taxon>
        <taxon>rosids</taxon>
        <taxon>malvids</taxon>
        <taxon>Sapindales</taxon>
        <taxon>Sapindaceae</taxon>
        <taxon>Hippocastanoideae</taxon>
        <taxon>Acereae</taxon>
        <taxon>Dipteronia</taxon>
    </lineage>
</organism>
<reference evidence="1" key="1">
    <citation type="journal article" date="2023" name="Plant J.">
        <title>Genome sequences and population genomics provide insights into the demographic history, inbreeding, and mutation load of two 'living fossil' tree species of Dipteronia.</title>
        <authorList>
            <person name="Feng Y."/>
            <person name="Comes H.P."/>
            <person name="Chen J."/>
            <person name="Zhu S."/>
            <person name="Lu R."/>
            <person name="Zhang X."/>
            <person name="Li P."/>
            <person name="Qiu J."/>
            <person name="Olsen K.M."/>
            <person name="Qiu Y."/>
        </authorList>
    </citation>
    <scope>NUCLEOTIDE SEQUENCE</scope>
    <source>
        <strain evidence="1">KIB01</strain>
    </source>
</reference>
<comment type="caution">
    <text evidence="1">The sequence shown here is derived from an EMBL/GenBank/DDBJ whole genome shotgun (WGS) entry which is preliminary data.</text>
</comment>
<keyword evidence="2" id="KW-1185">Reference proteome</keyword>
<proteinExistence type="predicted"/>
<accession>A0AAD9U1F2</accession>
<dbReference type="AlphaFoldDB" id="A0AAD9U1F2"/>
<dbReference type="PANTHER" id="PTHR33132">
    <property type="entry name" value="OSJNBB0118P14.9 PROTEIN"/>
    <property type="match status" value="1"/>
</dbReference>
<protein>
    <submittedName>
        <fullName evidence="1">Uncharacterized protein</fullName>
    </submittedName>
</protein>
<dbReference type="EMBL" id="JANJYI010000006">
    <property type="protein sequence ID" value="KAK2645713.1"/>
    <property type="molecule type" value="Genomic_DNA"/>
</dbReference>
<sequence>MCYPGGANLVGRRHLVVVQGRWFVLHTSAAAEQPPTEVAGEAEAGGGPTKQCVCSPTRHPGSFRCRHHHADQYVWGGRITRDESTT</sequence>
<evidence type="ECO:0000313" key="1">
    <source>
        <dbReference type="EMBL" id="KAK2645713.1"/>
    </source>
</evidence>